<dbReference type="GO" id="GO:0005829">
    <property type="term" value="C:cytosol"/>
    <property type="evidence" value="ECO:0007669"/>
    <property type="project" value="TreeGrafter"/>
</dbReference>
<organism evidence="1 2">
    <name type="scientific">Dialister succinatiphilus YIT 11850</name>
    <dbReference type="NCBI Taxonomy" id="742743"/>
    <lineage>
        <taxon>Bacteria</taxon>
        <taxon>Bacillati</taxon>
        <taxon>Bacillota</taxon>
        <taxon>Negativicutes</taxon>
        <taxon>Veillonellales</taxon>
        <taxon>Veillonellaceae</taxon>
        <taxon>Dialister</taxon>
    </lineage>
</organism>
<dbReference type="GO" id="GO:0033785">
    <property type="term" value="F:heptose 7-phosphate kinase activity"/>
    <property type="evidence" value="ECO:0007669"/>
    <property type="project" value="TreeGrafter"/>
</dbReference>
<dbReference type="RefSeq" id="WP_008860154.1">
    <property type="nucleotide sequence ID" value="NZ_JH591188.1"/>
</dbReference>
<dbReference type="InterPro" id="IPR029056">
    <property type="entry name" value="Ribokinase-like"/>
</dbReference>
<evidence type="ECO:0000313" key="2">
    <source>
        <dbReference type="Proteomes" id="UP000003277"/>
    </source>
</evidence>
<dbReference type="eggNOG" id="COG2870">
    <property type="taxonomic scope" value="Bacteria"/>
</dbReference>
<dbReference type="SUPFAM" id="SSF53613">
    <property type="entry name" value="Ribokinase-like"/>
    <property type="match status" value="1"/>
</dbReference>
<keyword evidence="2" id="KW-1185">Reference proteome</keyword>
<dbReference type="PATRIC" id="fig|742743.3.peg.1688"/>
<evidence type="ECO:0000313" key="1">
    <source>
        <dbReference type="EMBL" id="EHO62370.1"/>
    </source>
</evidence>
<protein>
    <submittedName>
        <fullName evidence="1">RfaE, domain I</fullName>
    </submittedName>
</protein>
<comment type="caution">
    <text evidence="1">The sequence shown here is derived from an EMBL/GenBank/DDBJ whole genome shotgun (WGS) entry which is preliminary data.</text>
</comment>
<dbReference type="Gene3D" id="3.40.1190.20">
    <property type="match status" value="1"/>
</dbReference>
<name>H1D222_9FIRM</name>
<sequence length="422" mass="47665">MREKINYLLKTINNLCNKRVMVIGDVFLDEYDFGEVNTVSTGIKVPIVEAKISRNSLGGAGNVAANISALTSNASFLTQYANDDSGKKIEQLLIQYNISTRCFPANRSIVKKRIYIDHQQVMRLDQNEYTYINHKMIRDEIRKSKCDVIVVADYSFGMVDQFVLDCCKEKSLCDHIPLIFSSRKVEEFDTSDISLIVVNERDDSKSIKYNFNLQNDTNTDIIITRGPLGIKALVNHKIYDVSTVKDLPVNVSGAGDTVLAIVSLLYQSGIDVETYLCLANIAAGIAIKNELTYRLRQEDLISRLFELECMHAKYHKCVDLDSANIIVNTWKKQGKNIVLIDKCLNPLDSEWLMMLEKNKKNNDKIILTIRANESENRLLINKLSNQTILLSFIGLFDLIVILGSEGANDVVEVVKPDIHIQS</sequence>
<dbReference type="OrthoDB" id="9802794at2"/>
<accession>H1D222</accession>
<gene>
    <name evidence="1" type="ORF">HMPREF9453_01660</name>
</gene>
<dbReference type="STRING" id="742743.HMPREF9453_01660"/>
<dbReference type="HOGENOM" id="CLU_021150_2_1_9"/>
<dbReference type="Proteomes" id="UP000003277">
    <property type="component" value="Unassembled WGS sequence"/>
</dbReference>
<dbReference type="GO" id="GO:0033786">
    <property type="term" value="F:heptose-1-phosphate adenylyltransferase activity"/>
    <property type="evidence" value="ECO:0007669"/>
    <property type="project" value="TreeGrafter"/>
</dbReference>
<dbReference type="EMBL" id="ADLT01000053">
    <property type="protein sequence ID" value="EHO62370.1"/>
    <property type="molecule type" value="Genomic_DNA"/>
</dbReference>
<dbReference type="PANTHER" id="PTHR46969:SF1">
    <property type="entry name" value="BIFUNCTIONAL PROTEIN HLDE"/>
    <property type="match status" value="1"/>
</dbReference>
<dbReference type="AlphaFoldDB" id="H1D222"/>
<proteinExistence type="predicted"/>
<reference evidence="1 2" key="1">
    <citation type="submission" date="2011-11" db="EMBL/GenBank/DDBJ databases">
        <title>The Genome Sequence of Dialister succinatiphilus YIT 11850.</title>
        <authorList>
            <consortium name="The Broad Institute Genome Sequencing Platform"/>
            <person name="Earl A."/>
            <person name="Ward D."/>
            <person name="Feldgarden M."/>
            <person name="Gevers D."/>
            <person name="Morotomi M."/>
            <person name="Young S.K."/>
            <person name="Zeng Q."/>
            <person name="Gargeya S."/>
            <person name="Fitzgerald M."/>
            <person name="Haas B."/>
            <person name="Abouelleil A."/>
            <person name="Alvarado L."/>
            <person name="Arachchi H.M."/>
            <person name="Berlin A."/>
            <person name="Brown A."/>
            <person name="Chapman S.B."/>
            <person name="Dunbar C."/>
            <person name="Gearin G."/>
            <person name="Goldberg J."/>
            <person name="Griggs A."/>
            <person name="Gujja S."/>
            <person name="Heiman D."/>
            <person name="Howarth C."/>
            <person name="Lui A."/>
            <person name="MacDonald P.J.P."/>
            <person name="Montmayeur A."/>
            <person name="Murphy C."/>
            <person name="Neiman D."/>
            <person name="Pearson M."/>
            <person name="Priest M."/>
            <person name="Roberts A."/>
            <person name="Saif S."/>
            <person name="Shea T."/>
            <person name="Sisk P."/>
            <person name="Stolte C."/>
            <person name="Sykes S."/>
            <person name="Wortman J."/>
            <person name="Nusbaum C."/>
            <person name="Birren B."/>
        </authorList>
    </citation>
    <scope>NUCLEOTIDE SEQUENCE [LARGE SCALE GENOMIC DNA]</scope>
    <source>
        <strain evidence="1 2">YIT 11850</strain>
    </source>
</reference>
<dbReference type="PANTHER" id="PTHR46969">
    <property type="entry name" value="BIFUNCTIONAL PROTEIN HLDE"/>
    <property type="match status" value="1"/>
</dbReference>